<keyword evidence="3" id="KW-1185">Reference proteome</keyword>
<feature type="signal peptide" evidence="1">
    <location>
        <begin position="1"/>
        <end position="18"/>
    </location>
</feature>
<gene>
    <name evidence="2" type="ORF">KP78_31740</name>
</gene>
<evidence type="ECO:0000256" key="1">
    <source>
        <dbReference type="SAM" id="SignalP"/>
    </source>
</evidence>
<dbReference type="Proteomes" id="UP000031938">
    <property type="component" value="Unassembled WGS sequence"/>
</dbReference>
<comment type="caution">
    <text evidence="2">The sequence shown here is derived from an EMBL/GenBank/DDBJ whole genome shotgun (WGS) entry which is preliminary data.</text>
</comment>
<reference evidence="2 3" key="1">
    <citation type="submission" date="2015-01" db="EMBL/GenBank/DDBJ databases">
        <title>Genome sequencing of Jeotgalibacillus soli.</title>
        <authorList>
            <person name="Goh K.M."/>
            <person name="Chan K.-G."/>
            <person name="Yaakop A.S."/>
            <person name="Ee R."/>
            <person name="Gan H.M."/>
            <person name="Chan C.S."/>
        </authorList>
    </citation>
    <scope>NUCLEOTIDE SEQUENCE [LARGE SCALE GENOMIC DNA]</scope>
    <source>
        <strain evidence="2 3">P9</strain>
    </source>
</reference>
<dbReference type="RefSeq" id="WP_041090117.1">
    <property type="nucleotide sequence ID" value="NZ_JXRP01000019.1"/>
</dbReference>
<dbReference type="AlphaFoldDB" id="A0A0C2R1M4"/>
<dbReference type="PROSITE" id="PS51257">
    <property type="entry name" value="PROKAR_LIPOPROTEIN"/>
    <property type="match status" value="1"/>
</dbReference>
<dbReference type="PATRIC" id="fig|889306.3.peg.3188"/>
<dbReference type="EMBL" id="JXRP01000019">
    <property type="protein sequence ID" value="KIL44210.1"/>
    <property type="molecule type" value="Genomic_DNA"/>
</dbReference>
<dbReference type="STRING" id="889306.KP78_31740"/>
<keyword evidence="1" id="KW-0732">Signal</keyword>
<sequence>MKKIMLLFILLCSAAVLAGCMYPAQQRAENEIPYEDQIAAVQGAVDQYQEDSGGLLPIKTVEEDTPIYQKYMIDFSMLKPRYLAELPGNAYENGGVFQYVLTDVEEDPTVRIFDLRIPEEIRTLNIRIQANRGIPFKAAIGDNVYSIDYEQLGYKEDPMAMSPYTNRELPFVTNGDGTIFVDYITDLYHATQDIDATFEEGQDIRSVLLEESMFVPAYSMPYFVDENGDIVYGDSRDPS</sequence>
<name>A0A0C2R1M4_9BACL</name>
<feature type="chain" id="PRO_5038639857" evidence="1">
    <location>
        <begin position="19"/>
        <end position="239"/>
    </location>
</feature>
<evidence type="ECO:0000313" key="2">
    <source>
        <dbReference type="EMBL" id="KIL44210.1"/>
    </source>
</evidence>
<accession>A0A0C2R1M4</accession>
<organism evidence="2 3">
    <name type="scientific">Jeotgalibacillus soli</name>
    <dbReference type="NCBI Taxonomy" id="889306"/>
    <lineage>
        <taxon>Bacteria</taxon>
        <taxon>Bacillati</taxon>
        <taxon>Bacillota</taxon>
        <taxon>Bacilli</taxon>
        <taxon>Bacillales</taxon>
        <taxon>Caryophanaceae</taxon>
        <taxon>Jeotgalibacillus</taxon>
    </lineage>
</organism>
<proteinExistence type="predicted"/>
<evidence type="ECO:0000313" key="3">
    <source>
        <dbReference type="Proteomes" id="UP000031938"/>
    </source>
</evidence>
<protein>
    <submittedName>
        <fullName evidence="2">Uncharacterized protein</fullName>
    </submittedName>
</protein>
<dbReference type="OrthoDB" id="2449131at2"/>